<reference evidence="2 3" key="1">
    <citation type="journal article" date="2023" name="Mol. Biol. Evol.">
        <title>Genomics of Secondarily Temperate Adaptation in the Only Non-Antarctic Icefish.</title>
        <authorList>
            <person name="Rivera-Colon A.G."/>
            <person name="Rayamajhi N."/>
            <person name="Minhas B.F."/>
            <person name="Madrigal G."/>
            <person name="Bilyk K.T."/>
            <person name="Yoon V."/>
            <person name="Hune M."/>
            <person name="Gregory S."/>
            <person name="Cheng C.H.C."/>
            <person name="Catchen J.M."/>
        </authorList>
    </citation>
    <scope>NUCLEOTIDE SEQUENCE [LARGE SCALE GENOMIC DNA]</scope>
    <source>
        <strain evidence="2">JC2023a</strain>
    </source>
</reference>
<feature type="compositionally biased region" description="Basic and acidic residues" evidence="1">
    <location>
        <begin position="106"/>
        <end position="115"/>
    </location>
</feature>
<organism evidence="2 3">
    <name type="scientific">Champsocephalus esox</name>
    <name type="common">pike icefish</name>
    <dbReference type="NCBI Taxonomy" id="159716"/>
    <lineage>
        <taxon>Eukaryota</taxon>
        <taxon>Metazoa</taxon>
        <taxon>Chordata</taxon>
        <taxon>Craniata</taxon>
        <taxon>Vertebrata</taxon>
        <taxon>Euteleostomi</taxon>
        <taxon>Actinopterygii</taxon>
        <taxon>Neopterygii</taxon>
        <taxon>Teleostei</taxon>
        <taxon>Neoteleostei</taxon>
        <taxon>Acanthomorphata</taxon>
        <taxon>Eupercaria</taxon>
        <taxon>Perciformes</taxon>
        <taxon>Notothenioidei</taxon>
        <taxon>Channichthyidae</taxon>
        <taxon>Champsocephalus</taxon>
    </lineage>
</organism>
<keyword evidence="3" id="KW-1185">Reference proteome</keyword>
<feature type="compositionally biased region" description="Polar residues" evidence="1">
    <location>
        <begin position="88"/>
        <end position="105"/>
    </location>
</feature>
<sequence>MKTPVRPPRQGQRAARRAWPIHSWRPCSPATARPRCTRRYHQHAARTQEHLRPRPRATGQAVPANGPARRYRRRLAQTPSPALGAYAQPQTVTPRRTSPATGSDSRPTRRQDRRAYTGTHASLTGPLILGRT</sequence>
<feature type="compositionally biased region" description="Basic residues" evidence="1">
    <location>
        <begin position="35"/>
        <end position="44"/>
    </location>
</feature>
<dbReference type="AlphaFoldDB" id="A0AAN8GLJ5"/>
<comment type="caution">
    <text evidence="2">The sequence shown here is derived from an EMBL/GenBank/DDBJ whole genome shotgun (WGS) entry which is preliminary data.</text>
</comment>
<accession>A0AAN8GLJ5</accession>
<evidence type="ECO:0000313" key="2">
    <source>
        <dbReference type="EMBL" id="KAK5882248.1"/>
    </source>
</evidence>
<dbReference type="EMBL" id="JAULUE010002062">
    <property type="protein sequence ID" value="KAK5882248.1"/>
    <property type="molecule type" value="Genomic_DNA"/>
</dbReference>
<evidence type="ECO:0000313" key="3">
    <source>
        <dbReference type="Proteomes" id="UP001335648"/>
    </source>
</evidence>
<gene>
    <name evidence="2" type="ORF">CesoFtcFv8_020852</name>
</gene>
<protein>
    <submittedName>
        <fullName evidence="2">Uncharacterized protein</fullName>
    </submittedName>
</protein>
<proteinExistence type="predicted"/>
<feature type="region of interest" description="Disordered" evidence="1">
    <location>
        <begin position="1"/>
        <end position="132"/>
    </location>
</feature>
<name>A0AAN8GLJ5_9TELE</name>
<dbReference type="Proteomes" id="UP001335648">
    <property type="component" value="Unassembled WGS sequence"/>
</dbReference>
<evidence type="ECO:0000256" key="1">
    <source>
        <dbReference type="SAM" id="MobiDB-lite"/>
    </source>
</evidence>